<dbReference type="RefSeq" id="XP_009690889.1">
    <property type="nucleotide sequence ID" value="XM_009692594.1"/>
</dbReference>
<evidence type="ECO:0000313" key="10">
    <source>
        <dbReference type="EMBL" id="BAM40588.1"/>
    </source>
</evidence>
<name>J4C8D3_THEOR</name>
<feature type="region of interest" description="Disordered" evidence="8">
    <location>
        <begin position="344"/>
        <end position="387"/>
    </location>
</feature>
<dbReference type="OrthoDB" id="1931232at2759"/>
<keyword evidence="11" id="KW-1185">Reference proteome</keyword>
<proteinExistence type="inferred from homology"/>
<organism evidence="10 11">
    <name type="scientific">Theileria orientalis strain Shintoku</name>
    <dbReference type="NCBI Taxonomy" id="869250"/>
    <lineage>
        <taxon>Eukaryota</taxon>
        <taxon>Sar</taxon>
        <taxon>Alveolata</taxon>
        <taxon>Apicomplexa</taxon>
        <taxon>Aconoidasida</taxon>
        <taxon>Piroplasmida</taxon>
        <taxon>Theileriidae</taxon>
        <taxon>Theileria</taxon>
    </lineage>
</organism>
<dbReference type="eggNOG" id="KOG0554">
    <property type="taxonomic scope" value="Eukaryota"/>
</dbReference>
<dbReference type="NCBIfam" id="TIGR00457">
    <property type="entry name" value="asnS"/>
    <property type="match status" value="1"/>
</dbReference>
<dbReference type="InterPro" id="IPR004365">
    <property type="entry name" value="NA-bd_OB_tRNA"/>
</dbReference>
<evidence type="ECO:0000256" key="4">
    <source>
        <dbReference type="ARBA" id="ARBA00022741"/>
    </source>
</evidence>
<dbReference type="VEuPathDB" id="PiroplasmaDB:TOT_020000843"/>
<evidence type="ECO:0000256" key="1">
    <source>
        <dbReference type="ARBA" id="ARBA00008226"/>
    </source>
</evidence>
<dbReference type="Pfam" id="PF01336">
    <property type="entry name" value="tRNA_anti-codon"/>
    <property type="match status" value="1"/>
</dbReference>
<dbReference type="InterPro" id="IPR004364">
    <property type="entry name" value="Aa-tRNA-synt_II"/>
</dbReference>
<evidence type="ECO:0000256" key="6">
    <source>
        <dbReference type="ARBA" id="ARBA00022917"/>
    </source>
</evidence>
<dbReference type="CDD" id="cd04318">
    <property type="entry name" value="EcAsnRS_like_N"/>
    <property type="match status" value="1"/>
</dbReference>
<comment type="similarity">
    <text evidence="1">Belongs to the class-II aminoacyl-tRNA synthetase family.</text>
</comment>
<protein>
    <recommendedName>
        <fullName evidence="2">asparagine--tRNA ligase</fullName>
        <ecNumber evidence="2">6.1.1.22</ecNumber>
    </recommendedName>
</protein>
<keyword evidence="4" id="KW-0547">Nucleotide-binding</keyword>
<keyword evidence="7 10" id="KW-0030">Aminoacyl-tRNA synthetase</keyword>
<dbReference type="SUPFAM" id="SSF55681">
    <property type="entry name" value="Class II aaRS and biotin synthetases"/>
    <property type="match status" value="1"/>
</dbReference>
<dbReference type="GO" id="GO:0005739">
    <property type="term" value="C:mitochondrion"/>
    <property type="evidence" value="ECO:0007669"/>
    <property type="project" value="TreeGrafter"/>
</dbReference>
<evidence type="ECO:0000256" key="8">
    <source>
        <dbReference type="SAM" id="MobiDB-lite"/>
    </source>
</evidence>
<dbReference type="EMBL" id="AP011947">
    <property type="protein sequence ID" value="BAM40588.1"/>
    <property type="molecule type" value="Genomic_DNA"/>
</dbReference>
<dbReference type="PROSITE" id="PS50862">
    <property type="entry name" value="AA_TRNA_LIGASE_II"/>
    <property type="match status" value="1"/>
</dbReference>
<dbReference type="InterPro" id="IPR002312">
    <property type="entry name" value="Asp/Asn-tRNA-synth_IIb"/>
</dbReference>
<dbReference type="InterPro" id="IPR045864">
    <property type="entry name" value="aa-tRNA-synth_II/BPL/LPL"/>
</dbReference>
<dbReference type="HAMAP" id="MF_00534">
    <property type="entry name" value="Asn_tRNA_synth"/>
    <property type="match status" value="1"/>
</dbReference>
<dbReference type="Gene3D" id="2.40.50.140">
    <property type="entry name" value="Nucleic acid-binding proteins"/>
    <property type="match status" value="1"/>
</dbReference>
<keyword evidence="3" id="KW-0436">Ligase</keyword>
<dbReference type="OMA" id="PEMAFYD"/>
<reference evidence="10 11" key="1">
    <citation type="journal article" date="2012" name="MBio">
        <title>Comparative genome analysis of three eukaryotic parasites with differing abilities to transform leukocytes reveals key mediators of Theileria-induced leukocyte transformation.</title>
        <authorList>
            <person name="Hayashida K."/>
            <person name="Hara Y."/>
            <person name="Abe T."/>
            <person name="Yamasaki C."/>
            <person name="Toyoda A."/>
            <person name="Kosuge T."/>
            <person name="Suzuki Y."/>
            <person name="Sato Y."/>
            <person name="Kawashima S."/>
            <person name="Katayama T."/>
            <person name="Wakaguri H."/>
            <person name="Inoue N."/>
            <person name="Homma K."/>
            <person name="Tada-Umezaki M."/>
            <person name="Yagi Y."/>
            <person name="Fujii Y."/>
            <person name="Habara T."/>
            <person name="Kanehisa M."/>
            <person name="Watanabe H."/>
            <person name="Ito K."/>
            <person name="Gojobori T."/>
            <person name="Sugawara H."/>
            <person name="Imanishi T."/>
            <person name="Weir W."/>
            <person name="Gardner M."/>
            <person name="Pain A."/>
            <person name="Shiels B."/>
            <person name="Hattori M."/>
            <person name="Nene V."/>
            <person name="Sugimoto C."/>
        </authorList>
    </citation>
    <scope>NUCLEOTIDE SEQUENCE [LARGE SCALE GENOMIC DNA]</scope>
    <source>
        <strain evidence="10 11">Shintoku</strain>
    </source>
</reference>
<dbReference type="FunFam" id="3.30.930.10:FF:000016">
    <property type="entry name" value="Asparagine--tRNA ligase"/>
    <property type="match status" value="1"/>
</dbReference>
<dbReference type="GO" id="GO:0005524">
    <property type="term" value="F:ATP binding"/>
    <property type="evidence" value="ECO:0007669"/>
    <property type="project" value="UniProtKB-KW"/>
</dbReference>
<dbReference type="InterPro" id="IPR004522">
    <property type="entry name" value="Asn-tRNA-ligase"/>
</dbReference>
<evidence type="ECO:0000256" key="3">
    <source>
        <dbReference type="ARBA" id="ARBA00022598"/>
    </source>
</evidence>
<dbReference type="EC" id="6.1.1.22" evidence="2"/>
<dbReference type="Proteomes" id="UP000003786">
    <property type="component" value="Chromosome 2"/>
</dbReference>
<dbReference type="PANTHER" id="PTHR22594:SF34">
    <property type="entry name" value="ASPARAGINE--TRNA LIGASE, MITOCHONDRIAL-RELATED"/>
    <property type="match status" value="1"/>
</dbReference>
<keyword evidence="6" id="KW-0648">Protein biosynthesis</keyword>
<sequence>MPVKSESPLVKNISSLSLKPGSIASLELSKHGNRLTTLEKTFVPVATLLSSLRKDAHNEKYESISRNINRITKTREEFEMPKVFSFDELSQVTGGVIKGSDKNSTRAEGITAQLDVEKNQLVTVFGWCKSIRKQDGGKLLFVIINDGSCKANLQVVVHQGARGFEQASKSHSGASVRARGFLVDRFKGVTENGAESKAAAEGAEDYELLEAVSNKFEVHVTEVETNSVQILGVNMYPNKYTISKKGVTLEHLRDMAHLRPRSYQISATMRIRSSLALAIHLFFQSIGCNYLNSPIITTADCEGAGELFQVTTLLENVNKLSDLSEKMAAGDAKASAEADAAVGSNHSEVVGGSSGTTATASTAGNTVTDGVTTSATDGATTSVTDGTTTSASFAVGDTIVAGPATAAGTPRTNAGGAPTKSSMIANAKVTYKNDFFKKKSYLTCSGQLSAENYCCSMGSVYTFGPTFRAENSHTSRHLAEFWMIEPELVLVDLPGLMSLTEQFIKFLVSYVLDHCYDDLDYLNTKVDSTLLERLKHVADKEFAHVSYTKVIEILTEVVEETKDKPKFEYNNIFWGMDLQSEHERYISEEVFNGPVIIYNYPKTIKAFYMRKNEDKKTVAAMDLIIPKIGELIGGSQREERLDYLMESIKENKLNEEDYWWYLELRKYGTVVHSGFGLGFERLIMMVTGVNNIRDVIPFPRYPGHSAF</sequence>
<accession>J4C8D3</accession>
<dbReference type="PANTHER" id="PTHR22594">
    <property type="entry name" value="ASPARTYL/LYSYL-TRNA SYNTHETASE"/>
    <property type="match status" value="1"/>
</dbReference>
<dbReference type="GeneID" id="20714959"/>
<dbReference type="NCBIfam" id="NF003037">
    <property type="entry name" value="PRK03932.1"/>
    <property type="match status" value="1"/>
</dbReference>
<dbReference type="GO" id="GO:0006421">
    <property type="term" value="P:asparaginyl-tRNA aminoacylation"/>
    <property type="evidence" value="ECO:0007669"/>
    <property type="project" value="InterPro"/>
</dbReference>
<feature type="domain" description="Aminoacyl-transfer RNA synthetases class-II family profile" evidence="9">
    <location>
        <begin position="460"/>
        <end position="697"/>
    </location>
</feature>
<dbReference type="Pfam" id="PF00152">
    <property type="entry name" value="tRNA-synt_2"/>
    <property type="match status" value="1"/>
</dbReference>
<dbReference type="AlphaFoldDB" id="J4C8D3"/>
<dbReference type="STRING" id="869250.J4C8D3"/>
<evidence type="ECO:0000313" key="11">
    <source>
        <dbReference type="Proteomes" id="UP000003786"/>
    </source>
</evidence>
<gene>
    <name evidence="10" type="ORF">TOT_020000843</name>
</gene>
<dbReference type="Gene3D" id="3.30.930.10">
    <property type="entry name" value="Bira Bifunctional Protein, Domain 2"/>
    <property type="match status" value="1"/>
</dbReference>
<dbReference type="InterPro" id="IPR006195">
    <property type="entry name" value="aa-tRNA-synth_II"/>
</dbReference>
<dbReference type="GO" id="GO:0003676">
    <property type="term" value="F:nucleic acid binding"/>
    <property type="evidence" value="ECO:0007669"/>
    <property type="project" value="InterPro"/>
</dbReference>
<dbReference type="InterPro" id="IPR012340">
    <property type="entry name" value="NA-bd_OB-fold"/>
</dbReference>
<evidence type="ECO:0000256" key="5">
    <source>
        <dbReference type="ARBA" id="ARBA00022840"/>
    </source>
</evidence>
<evidence type="ECO:0000256" key="2">
    <source>
        <dbReference type="ARBA" id="ARBA00012816"/>
    </source>
</evidence>
<dbReference type="PRINTS" id="PR01042">
    <property type="entry name" value="TRNASYNTHASP"/>
</dbReference>
<dbReference type="KEGG" id="tot:TOT_020000843"/>
<evidence type="ECO:0000259" key="9">
    <source>
        <dbReference type="PROSITE" id="PS50862"/>
    </source>
</evidence>
<keyword evidence="5" id="KW-0067">ATP-binding</keyword>
<dbReference type="SUPFAM" id="SSF50249">
    <property type="entry name" value="Nucleic acid-binding proteins"/>
    <property type="match status" value="1"/>
</dbReference>
<dbReference type="GO" id="GO:0004816">
    <property type="term" value="F:asparagine-tRNA ligase activity"/>
    <property type="evidence" value="ECO:0007669"/>
    <property type="project" value="UniProtKB-EC"/>
</dbReference>
<evidence type="ECO:0000256" key="7">
    <source>
        <dbReference type="ARBA" id="ARBA00023146"/>
    </source>
</evidence>